<keyword evidence="1" id="KW-1133">Transmembrane helix</keyword>
<evidence type="ECO:0000256" key="1">
    <source>
        <dbReference type="SAM" id="Phobius"/>
    </source>
</evidence>
<keyword evidence="1" id="KW-0812">Transmembrane</keyword>
<organism evidence="2 3">
    <name type="scientific">Bacillus phage Leo2</name>
    <dbReference type="NCBI Taxonomy" id="1815973"/>
    <lineage>
        <taxon>Viruses</taxon>
        <taxon>Duplodnaviria</taxon>
        <taxon>Heunggongvirae</taxon>
        <taxon>Uroviricota</taxon>
        <taxon>Caudoviricetes</taxon>
        <taxon>Ehrlichviridae</taxon>
        <taxon>Andromedavirus</taxon>
        <taxon>Andromedavirus leo2</taxon>
    </lineage>
</organism>
<evidence type="ECO:0000313" key="2">
    <source>
        <dbReference type="EMBL" id="AMR60104.1"/>
    </source>
</evidence>
<keyword evidence="1" id="KW-0472">Membrane</keyword>
<sequence>MKTEVIPFREFMAGNNRQVKPRKDRGMIKKTLTAAIPFAVVTKGAFAQEMQQAGVGEYVGSKSMELIAHAFDPLIDLLVALSLPVCSVVLVGACFMFMFNSERAWGAIMKTGLSYVLIQMSPIFLTILKNVGTAVAG</sequence>
<dbReference type="Proteomes" id="UP000223773">
    <property type="component" value="Segment"/>
</dbReference>
<proteinExistence type="predicted"/>
<reference evidence="3" key="1">
    <citation type="submission" date="2016-02" db="EMBL/GenBank/DDBJ databases">
        <authorList>
            <person name="Morales N."/>
            <person name="Badran S."/>
            <person name="Schick P."/>
            <person name="Jacoby B."/>
            <person name="Reddi K."/>
            <person name="Villella W."/>
            <person name="Sanders E.R."/>
            <person name="Lorenz T.C."/>
        </authorList>
    </citation>
    <scope>NUCLEOTIDE SEQUENCE [LARGE SCALE GENOMIC DNA]</scope>
</reference>
<keyword evidence="3" id="KW-1185">Reference proteome</keyword>
<evidence type="ECO:0000313" key="3">
    <source>
        <dbReference type="Proteomes" id="UP000223773"/>
    </source>
</evidence>
<feature type="transmembrane region" description="Helical" evidence="1">
    <location>
        <begin position="77"/>
        <end position="99"/>
    </location>
</feature>
<gene>
    <name evidence="2" type="ORF">LEO2_66</name>
</gene>
<protein>
    <recommendedName>
        <fullName evidence="4">TrbC/VIRB2 family protein</fullName>
    </recommendedName>
</protein>
<accession>A0A1S5QTS2</accession>
<dbReference type="EMBL" id="KU836751">
    <property type="protein sequence ID" value="AMR60104.1"/>
    <property type="molecule type" value="Genomic_DNA"/>
</dbReference>
<feature type="transmembrane region" description="Helical" evidence="1">
    <location>
        <begin position="111"/>
        <end position="128"/>
    </location>
</feature>
<evidence type="ECO:0008006" key="4">
    <source>
        <dbReference type="Google" id="ProtNLM"/>
    </source>
</evidence>
<name>A0A1S5QTS2_9CAUD</name>